<name>A0A918H6E8_9ACTN</name>
<protein>
    <submittedName>
        <fullName evidence="2">Uncharacterized protein</fullName>
    </submittedName>
</protein>
<feature type="region of interest" description="Disordered" evidence="1">
    <location>
        <begin position="73"/>
        <end position="109"/>
    </location>
</feature>
<dbReference type="EMBL" id="BMSA01000003">
    <property type="protein sequence ID" value="GGT40320.1"/>
    <property type="molecule type" value="Genomic_DNA"/>
</dbReference>
<evidence type="ECO:0000256" key="1">
    <source>
        <dbReference type="SAM" id="MobiDB-lite"/>
    </source>
</evidence>
<reference evidence="2" key="1">
    <citation type="journal article" date="2014" name="Int. J. Syst. Evol. Microbiol.">
        <title>Complete genome sequence of Corynebacterium casei LMG S-19264T (=DSM 44701T), isolated from a smear-ripened cheese.</title>
        <authorList>
            <consortium name="US DOE Joint Genome Institute (JGI-PGF)"/>
            <person name="Walter F."/>
            <person name="Albersmeier A."/>
            <person name="Kalinowski J."/>
            <person name="Ruckert C."/>
        </authorList>
    </citation>
    <scope>NUCLEOTIDE SEQUENCE</scope>
    <source>
        <strain evidence="2">JCM 4125</strain>
    </source>
</reference>
<reference evidence="2" key="2">
    <citation type="submission" date="2020-09" db="EMBL/GenBank/DDBJ databases">
        <authorList>
            <person name="Sun Q."/>
            <person name="Ohkuma M."/>
        </authorList>
    </citation>
    <scope>NUCLEOTIDE SEQUENCE</scope>
    <source>
        <strain evidence="2">JCM 4125</strain>
    </source>
</reference>
<evidence type="ECO:0000313" key="2">
    <source>
        <dbReference type="EMBL" id="GGT40320.1"/>
    </source>
</evidence>
<keyword evidence="3" id="KW-1185">Reference proteome</keyword>
<organism evidence="2 3">
    <name type="scientific">Streptomyces phaeofaciens</name>
    <dbReference type="NCBI Taxonomy" id="68254"/>
    <lineage>
        <taxon>Bacteria</taxon>
        <taxon>Bacillati</taxon>
        <taxon>Actinomycetota</taxon>
        <taxon>Actinomycetes</taxon>
        <taxon>Kitasatosporales</taxon>
        <taxon>Streptomycetaceae</taxon>
        <taxon>Streptomyces</taxon>
    </lineage>
</organism>
<evidence type="ECO:0000313" key="3">
    <source>
        <dbReference type="Proteomes" id="UP000646776"/>
    </source>
</evidence>
<accession>A0A918H6E8</accession>
<dbReference type="AlphaFoldDB" id="A0A918H6E8"/>
<comment type="caution">
    <text evidence="2">The sequence shown here is derived from an EMBL/GenBank/DDBJ whole genome shotgun (WGS) entry which is preliminary data.</text>
</comment>
<sequence length="109" mass="11716">MFELPYAPTYSRRSAFTAELLCVLLVMERTRALGFSVVTPGKIAVPVLVTCTVATVAKDMHTVTTADEHIRSSGLETAEFPQGTLGGRAPVYNPSTRPQASVDTGMRPC</sequence>
<feature type="compositionally biased region" description="Polar residues" evidence="1">
    <location>
        <begin position="93"/>
        <end position="102"/>
    </location>
</feature>
<gene>
    <name evidence="2" type="ORF">GCM10010226_15700</name>
</gene>
<dbReference type="Proteomes" id="UP000646776">
    <property type="component" value="Unassembled WGS sequence"/>
</dbReference>
<proteinExistence type="predicted"/>